<dbReference type="AlphaFoldDB" id="A0A8A3PA29"/>
<proteinExistence type="inferred from homology"/>
<feature type="binding site" evidence="4">
    <location>
        <position position="261"/>
    </location>
    <ligand>
        <name>Zn(2+)</name>
        <dbReference type="ChEBI" id="CHEBI:29105"/>
    </ligand>
</feature>
<dbReference type="OrthoDB" id="2919105at2759"/>
<feature type="compositionally biased region" description="Low complexity" evidence="5">
    <location>
        <begin position="1"/>
        <end position="14"/>
    </location>
</feature>
<dbReference type="InterPro" id="IPR029035">
    <property type="entry name" value="DHS-like_NAD/FAD-binding_dom"/>
</dbReference>
<dbReference type="InterPro" id="IPR026590">
    <property type="entry name" value="Ssirtuin_cat_dom"/>
</dbReference>
<feature type="binding site" evidence="4">
    <location>
        <position position="264"/>
    </location>
    <ligand>
        <name>Zn(2+)</name>
        <dbReference type="ChEBI" id="CHEBI:29105"/>
    </ligand>
</feature>
<dbReference type="PROSITE" id="PS50305">
    <property type="entry name" value="SIRTUIN"/>
    <property type="match status" value="1"/>
</dbReference>
<dbReference type="InterPro" id="IPR003000">
    <property type="entry name" value="Sirtuin"/>
</dbReference>
<evidence type="ECO:0000259" key="6">
    <source>
        <dbReference type="PROSITE" id="PS50305"/>
    </source>
</evidence>
<evidence type="ECO:0000256" key="2">
    <source>
        <dbReference type="ARBA" id="ARBA00022679"/>
    </source>
</evidence>
<gene>
    <name evidence="7" type="ORF">DSL72_004890</name>
</gene>
<keyword evidence="2" id="KW-0808">Transferase</keyword>
<name>A0A8A3PA29_9HELO</name>
<evidence type="ECO:0000256" key="3">
    <source>
        <dbReference type="ARBA" id="ARBA00023027"/>
    </source>
</evidence>
<feature type="binding site" evidence="4">
    <location>
        <position position="239"/>
    </location>
    <ligand>
        <name>Zn(2+)</name>
        <dbReference type="ChEBI" id="CHEBI:29105"/>
    </ligand>
</feature>
<keyword evidence="4" id="KW-0479">Metal-binding</keyword>
<dbReference type="InterPro" id="IPR026591">
    <property type="entry name" value="Sirtuin_cat_small_dom_sf"/>
</dbReference>
<feature type="compositionally biased region" description="Polar residues" evidence="5">
    <location>
        <begin position="576"/>
        <end position="613"/>
    </location>
</feature>
<evidence type="ECO:0000313" key="7">
    <source>
        <dbReference type="EMBL" id="QSZ30367.1"/>
    </source>
</evidence>
<keyword evidence="3" id="KW-0520">NAD</keyword>
<keyword evidence="4" id="KW-0862">Zinc</keyword>
<evidence type="ECO:0000256" key="4">
    <source>
        <dbReference type="PROSITE-ProRule" id="PRU00236"/>
    </source>
</evidence>
<dbReference type="EMBL" id="CP063405">
    <property type="protein sequence ID" value="QSZ30367.1"/>
    <property type="molecule type" value="Genomic_DNA"/>
</dbReference>
<comment type="similarity">
    <text evidence="1">Belongs to the sirtuin family. Class I subfamily.</text>
</comment>
<reference evidence="7" key="1">
    <citation type="submission" date="2020-10" db="EMBL/GenBank/DDBJ databases">
        <title>Genome Sequence of Monilinia vaccinii-corymbosi Sheds Light on Mummy Berry Disease Infection of Blueberry and Mating Type.</title>
        <authorList>
            <person name="Yow A.G."/>
            <person name="Zhang Y."/>
            <person name="Bansal K."/>
            <person name="Eacker S.M."/>
            <person name="Sullivan S."/>
            <person name="Liachko I."/>
            <person name="Cubeta M.A."/>
            <person name="Rollins J.A."/>
            <person name="Ashrafi H."/>
        </authorList>
    </citation>
    <scope>NUCLEOTIDE SEQUENCE</scope>
    <source>
        <strain evidence="7">RL-1</strain>
    </source>
</reference>
<evidence type="ECO:0000313" key="8">
    <source>
        <dbReference type="Proteomes" id="UP000672032"/>
    </source>
</evidence>
<sequence length="655" mass="70701">MNSSSPLSSPLSSLGTISQPSSPSPAGDYPSPPWSSVPDTRVPSEAGDVPDCDGPPPPKRRKVMQSKPRTTEYLDLRSFGEGSEEEIAHQDAQMKRLIRVLRGKRKIVVVAGAGISVSAGIPDFRSSTGLFSSLRTQHKLKSSGKELFDASVYKDDSSTTSFHSMVRELSRLTKNAKPTPFHHMLATLAEEGRLLRLYSQNVDGIDISLEPLATKVPLNSKGPWPKTIQLHGGLAKMVCSKCRHLQDFDGSLFEGPEAPDCDNCVEIDAIRIAAGSRRHGIGRMRPRMVLYNEYNPDEEAIGAVSAADLKKVADAVIVVGTSLKIPGIRRLVKEMCSTTRDRKHGFTAWINLDGEPGGPEFKDCWDLIVRGECDEVARHAGLPKWDDKDLGQYNLVTDEVGAGKKREIDKVLVTPARNIAAADAFPTPGASPRVQSPTPTNAFSKLKAITKPKASVDEVAATKPAKRKAPADAKIKKPRAPPKPKANLKLKKQILAGENLKLSMATTKTSGAKGAKNVKKESSRKKFPSKAKTIEPAKLENPFLDSTITTIPSALFPNLKPVVPVVAIPLPTTIRQKSTSSTKVLPLSSLRQETTPPQKVESSPLSDTHTIPQTPSPCESPSGSPSGSPNSITFDRKATITPTSIPKNMGLLIDH</sequence>
<feature type="region of interest" description="Disordered" evidence="5">
    <location>
        <begin position="455"/>
        <end position="486"/>
    </location>
</feature>
<dbReference type="Pfam" id="PF02146">
    <property type="entry name" value="SIR2"/>
    <property type="match status" value="1"/>
</dbReference>
<dbReference type="Proteomes" id="UP000672032">
    <property type="component" value="Chromosome 1"/>
</dbReference>
<feature type="region of interest" description="Disordered" evidence="5">
    <location>
        <begin position="508"/>
        <end position="533"/>
    </location>
</feature>
<feature type="region of interest" description="Disordered" evidence="5">
    <location>
        <begin position="1"/>
        <end position="71"/>
    </location>
</feature>
<organism evidence="7 8">
    <name type="scientific">Monilinia vaccinii-corymbosi</name>
    <dbReference type="NCBI Taxonomy" id="61207"/>
    <lineage>
        <taxon>Eukaryota</taxon>
        <taxon>Fungi</taxon>
        <taxon>Dikarya</taxon>
        <taxon>Ascomycota</taxon>
        <taxon>Pezizomycotina</taxon>
        <taxon>Leotiomycetes</taxon>
        <taxon>Helotiales</taxon>
        <taxon>Sclerotiniaceae</taxon>
        <taxon>Monilinia</taxon>
    </lineage>
</organism>
<protein>
    <recommendedName>
        <fullName evidence="6">Deacetylase sirtuin-type domain-containing protein</fullName>
    </recommendedName>
</protein>
<keyword evidence="8" id="KW-1185">Reference proteome</keyword>
<feature type="region of interest" description="Disordered" evidence="5">
    <location>
        <begin position="576"/>
        <end position="655"/>
    </location>
</feature>
<dbReference type="SUPFAM" id="SSF52467">
    <property type="entry name" value="DHS-like NAD/FAD-binding domain"/>
    <property type="match status" value="1"/>
</dbReference>
<feature type="domain" description="Deacetylase sirtuin-type" evidence="6">
    <location>
        <begin position="87"/>
        <end position="403"/>
    </location>
</feature>
<evidence type="ECO:0000256" key="5">
    <source>
        <dbReference type="SAM" id="MobiDB-lite"/>
    </source>
</evidence>
<dbReference type="PANTHER" id="PTHR47651">
    <property type="entry name" value="NAD-DEPENDENT HISTONE DEACETYLASE HST4"/>
    <property type="match status" value="1"/>
</dbReference>
<dbReference type="GO" id="GO:0070403">
    <property type="term" value="F:NAD+ binding"/>
    <property type="evidence" value="ECO:0007669"/>
    <property type="project" value="InterPro"/>
</dbReference>
<dbReference type="GO" id="GO:0016740">
    <property type="term" value="F:transferase activity"/>
    <property type="evidence" value="ECO:0007669"/>
    <property type="project" value="UniProtKB-KW"/>
</dbReference>
<evidence type="ECO:0000256" key="1">
    <source>
        <dbReference type="ARBA" id="ARBA00006924"/>
    </source>
</evidence>
<accession>A0A8A3PA29</accession>
<feature type="compositionally biased region" description="Basic residues" evidence="5">
    <location>
        <begin position="476"/>
        <end position="486"/>
    </location>
</feature>
<feature type="active site" description="Proton acceptor" evidence="4">
    <location>
        <position position="231"/>
    </location>
</feature>
<dbReference type="PANTHER" id="PTHR47651:SF17">
    <property type="entry name" value="DEACETYLASE SIRTUIN-TYPE DOMAIN-CONTAINING PROTEIN"/>
    <property type="match status" value="1"/>
</dbReference>
<feature type="binding site" evidence="4">
    <location>
        <position position="242"/>
    </location>
    <ligand>
        <name>Zn(2+)</name>
        <dbReference type="ChEBI" id="CHEBI:29105"/>
    </ligand>
</feature>
<feature type="compositionally biased region" description="Low complexity" evidence="5">
    <location>
        <begin position="616"/>
        <end position="631"/>
    </location>
</feature>
<dbReference type="Gene3D" id="3.30.1600.10">
    <property type="entry name" value="SIR2/SIRT2 'Small Domain"/>
    <property type="match status" value="1"/>
</dbReference>
<dbReference type="Gene3D" id="3.40.50.1220">
    <property type="entry name" value="TPP-binding domain"/>
    <property type="match status" value="1"/>
</dbReference>
<dbReference type="GO" id="GO:0046872">
    <property type="term" value="F:metal ion binding"/>
    <property type="evidence" value="ECO:0007669"/>
    <property type="project" value="UniProtKB-KW"/>
</dbReference>